<evidence type="ECO:0000259" key="2">
    <source>
        <dbReference type="Pfam" id="PF02214"/>
    </source>
</evidence>
<dbReference type="InterPro" id="IPR003131">
    <property type="entry name" value="T1-type_BTB"/>
</dbReference>
<dbReference type="InterPro" id="IPR011333">
    <property type="entry name" value="SKP1/BTB/POZ_sf"/>
</dbReference>
<evidence type="ECO:0000313" key="3">
    <source>
        <dbReference type="EMBL" id="NDV37139.1"/>
    </source>
</evidence>
<dbReference type="GO" id="GO:0051260">
    <property type="term" value="P:protein homooligomerization"/>
    <property type="evidence" value="ECO:0007669"/>
    <property type="project" value="InterPro"/>
</dbReference>
<keyword evidence="1" id="KW-0472">Membrane</keyword>
<accession>A0A6B2LJ35</accession>
<keyword evidence="1" id="KW-1133">Transmembrane helix</keyword>
<organism evidence="3">
    <name type="scientific">Arcella intermedia</name>
    <dbReference type="NCBI Taxonomy" id="1963864"/>
    <lineage>
        <taxon>Eukaryota</taxon>
        <taxon>Amoebozoa</taxon>
        <taxon>Tubulinea</taxon>
        <taxon>Elardia</taxon>
        <taxon>Arcellinida</taxon>
        <taxon>Sphaerothecina</taxon>
        <taxon>Arcellidae</taxon>
        <taxon>Arcella</taxon>
    </lineage>
</organism>
<feature type="domain" description="Potassium channel tetramerisation-type BTB" evidence="2">
    <location>
        <begin position="10"/>
        <end position="59"/>
    </location>
</feature>
<reference evidence="3" key="1">
    <citation type="journal article" date="2020" name="J. Eukaryot. Microbiol.">
        <title>De novo Sequencing, Assembly and Annotation of the Transcriptome for the Free-Living Testate Amoeba Arcella intermedia.</title>
        <authorList>
            <person name="Ribeiro G.M."/>
            <person name="Porfirio-Sousa A.L."/>
            <person name="Maurer-Alcala X.X."/>
            <person name="Katz L.A."/>
            <person name="Lahr D.J.G."/>
        </authorList>
    </citation>
    <scope>NUCLEOTIDE SEQUENCE</scope>
</reference>
<sequence>MLSSGHWQPDEDGEYFIDRNPKHFINILDFLRTGKLNTIGFNEADHIKLKEDLDYFLISIPSYVNVTPSSVVSSVWSWNKDFCGKNLEIQGNVITKKGETAWDSAVLGSVPNLSSFKIKVKNSGFAMIGMVGIICLLDGIIILQLEDFIQEKEMQIVTILHLLVSPLLK</sequence>
<proteinExistence type="predicted"/>
<keyword evidence="1" id="KW-0812">Transmembrane</keyword>
<name>A0A6B2LJ35_9EUKA</name>
<protein>
    <recommendedName>
        <fullName evidence="2">Potassium channel tetramerisation-type BTB domain-containing protein</fullName>
    </recommendedName>
</protein>
<evidence type="ECO:0000256" key="1">
    <source>
        <dbReference type="SAM" id="Phobius"/>
    </source>
</evidence>
<dbReference type="EMBL" id="GIBP01008170">
    <property type="protein sequence ID" value="NDV37139.1"/>
    <property type="molecule type" value="Transcribed_RNA"/>
</dbReference>
<feature type="transmembrane region" description="Helical" evidence="1">
    <location>
        <begin position="124"/>
        <end position="145"/>
    </location>
</feature>
<dbReference type="AlphaFoldDB" id="A0A6B2LJ35"/>
<dbReference type="Gene3D" id="3.30.710.10">
    <property type="entry name" value="Potassium Channel Kv1.1, Chain A"/>
    <property type="match status" value="1"/>
</dbReference>
<dbReference type="SUPFAM" id="SSF54695">
    <property type="entry name" value="POZ domain"/>
    <property type="match status" value="1"/>
</dbReference>
<dbReference type="Pfam" id="PF02214">
    <property type="entry name" value="BTB_2"/>
    <property type="match status" value="1"/>
</dbReference>